<keyword evidence="2" id="KW-1185">Reference proteome</keyword>
<organism evidence="1 2">
    <name type="scientific">Erythranthe guttata</name>
    <name type="common">Yellow monkey flower</name>
    <name type="synonym">Mimulus guttatus</name>
    <dbReference type="NCBI Taxonomy" id="4155"/>
    <lineage>
        <taxon>Eukaryota</taxon>
        <taxon>Viridiplantae</taxon>
        <taxon>Streptophyta</taxon>
        <taxon>Embryophyta</taxon>
        <taxon>Tracheophyta</taxon>
        <taxon>Spermatophyta</taxon>
        <taxon>Magnoliopsida</taxon>
        <taxon>eudicotyledons</taxon>
        <taxon>Gunneridae</taxon>
        <taxon>Pentapetalae</taxon>
        <taxon>asterids</taxon>
        <taxon>lamiids</taxon>
        <taxon>Lamiales</taxon>
        <taxon>Phrymaceae</taxon>
        <taxon>Erythranthe</taxon>
    </lineage>
</organism>
<dbReference type="EMBL" id="KI632259">
    <property type="protein sequence ID" value="EYU20775.1"/>
    <property type="molecule type" value="Genomic_DNA"/>
</dbReference>
<dbReference type="Proteomes" id="UP000030748">
    <property type="component" value="Unassembled WGS sequence"/>
</dbReference>
<proteinExistence type="predicted"/>
<evidence type="ECO:0000313" key="1">
    <source>
        <dbReference type="EMBL" id="EYU20775.1"/>
    </source>
</evidence>
<evidence type="ECO:0000313" key="2">
    <source>
        <dbReference type="Proteomes" id="UP000030748"/>
    </source>
</evidence>
<dbReference type="AlphaFoldDB" id="A0A022Q2M7"/>
<reference evidence="1 2" key="1">
    <citation type="journal article" date="2013" name="Proc. Natl. Acad. Sci. U.S.A.">
        <title>Fine-scale variation in meiotic recombination in Mimulus inferred from population shotgun sequencing.</title>
        <authorList>
            <person name="Hellsten U."/>
            <person name="Wright K.M."/>
            <person name="Jenkins J."/>
            <person name="Shu S."/>
            <person name="Yuan Y."/>
            <person name="Wessler S.R."/>
            <person name="Schmutz J."/>
            <person name="Willis J.H."/>
            <person name="Rokhsar D.S."/>
        </authorList>
    </citation>
    <scope>NUCLEOTIDE SEQUENCE [LARGE SCALE GENOMIC DNA]</scope>
    <source>
        <strain evidence="2">cv. DUN x IM62</strain>
    </source>
</reference>
<gene>
    <name evidence="1" type="ORF">MIMGU_mgv1a017541mg</name>
</gene>
<protein>
    <submittedName>
        <fullName evidence="1">Uncharacterized protein</fullName>
    </submittedName>
</protein>
<accession>A0A022Q2M7</accession>
<name>A0A022Q2M7_ERYGU</name>
<sequence>MPRPKQFLIEFNTKPPSRIFDRILQIPNRGVAAHVRTAAVGKCGKPIIINKFEYNPNSFEYNFKLQIG</sequence>